<evidence type="ECO:0000256" key="7">
    <source>
        <dbReference type="ARBA" id="ARBA00023004"/>
    </source>
</evidence>
<dbReference type="AlphaFoldDB" id="A0A5S9PYW3"/>
<evidence type="ECO:0000313" key="18">
    <source>
        <dbReference type="Proteomes" id="UP000435877"/>
    </source>
</evidence>
<dbReference type="Proteomes" id="UP000439591">
    <property type="component" value="Unassembled WGS sequence"/>
</dbReference>
<protein>
    <submittedName>
        <fullName evidence="17">Colicin I receptor</fullName>
    </submittedName>
</protein>
<comment type="similarity">
    <text evidence="12 13">Belongs to the TonB-dependent receptor family.</text>
</comment>
<feature type="chain" id="PRO_5036150499" evidence="14">
    <location>
        <begin position="26"/>
        <end position="870"/>
    </location>
</feature>
<dbReference type="Gene3D" id="3.55.50.30">
    <property type="match status" value="1"/>
</dbReference>
<sequence length="870" mass="94588">MKFEIGRSAMPLVLVSALAASPVFAQQATVAQSQEMATYTVPSGDLSLALTEFAQQSGILLSAPADLTRGKSSFGVQGDYTVSQALMILLAGTGLESQIQADGSVTLKAGPKDDVITDAGDMVTLQKVVVSAAGFEQKITDAPASISVVSSQEIASRPYTTLLDVVRDLEGVDIGETADKTGQGTISMRGMGADYTLILIDGRRQNNHGDIYPNNFGGNQFNHIPPLAAIERVEVIRGPASTLYGADALGGVINIITKKVTDVWGGAIGFSRTFQEGDEFGEDSTLDFNVQGPLIPNVLGLAVRGSVYDKDASNPEYSPITDPAGNLQTRTLGFGGGGKTVDNTNKALGFRLSWTPDERQTIVFDYDMSEQIYDNTPAADGSFPLGTVDSIERLFQSSPRAGYAEEQEFTRDQWSISHDGDWSFGSSAMSLAFIETANNGRTLPLTATERLLHLEIFEGTGAYAGMSEDERRDIMEAEFLPRPKRIMESRQYTFDAKLDIPIQDMAGDHLLVVGTQYIDGELEDGVFGMEAGDSGAGELSDFTMYSLFVEDNWTFIDPLTVTAGIRYDDHNQFGSNTSPRLYGVYLLTDSWTIKGGVSTGYKTPKTTDLFDGITGFGGQGTSPFVGNPDLKPETSVNTEIAAYWEAPTGGHNFNITLFKNDFKDKITSGDTNLSCAQTGGVRPCANLGAYEQLDYTSYAQKINIDKAEIQGLELAGRYHFSPTLALRANYTYTDSEQTSGADKGQPLTDTAENMANATLDWQFDPRVNVFLTLEARSDRYRGVGISGEHLYYKDYEVFHLGASFKINESVTVNGRINNLLNQDFTSYSTTFNDLDGDGIYDADADEVEYNDDFNNKDKARNFWVSVNVTF</sequence>
<evidence type="ECO:0000256" key="1">
    <source>
        <dbReference type="ARBA" id="ARBA00004571"/>
    </source>
</evidence>
<evidence type="ECO:0000256" key="6">
    <source>
        <dbReference type="ARBA" id="ARBA00022729"/>
    </source>
</evidence>
<reference evidence="18 19" key="1">
    <citation type="submission" date="2019-11" db="EMBL/GenBank/DDBJ databases">
        <authorList>
            <person name="Holert J."/>
        </authorList>
    </citation>
    <scope>NUCLEOTIDE SEQUENCE [LARGE SCALE GENOMIC DNA]</scope>
    <source>
        <strain evidence="17">BC3_2A</strain>
        <strain evidence="16">SB11_1A</strain>
    </source>
</reference>
<dbReference type="Pfam" id="PF07660">
    <property type="entry name" value="STN"/>
    <property type="match status" value="1"/>
</dbReference>
<evidence type="ECO:0000256" key="10">
    <source>
        <dbReference type="ARBA" id="ARBA00023136"/>
    </source>
</evidence>
<dbReference type="InterPro" id="IPR000531">
    <property type="entry name" value="Beta-barrel_TonB"/>
</dbReference>
<evidence type="ECO:0000313" key="19">
    <source>
        <dbReference type="Proteomes" id="UP000439591"/>
    </source>
</evidence>
<dbReference type="SMART" id="SM00965">
    <property type="entry name" value="STN"/>
    <property type="match status" value="1"/>
</dbReference>
<accession>A0A5S9PYW3</accession>
<dbReference type="GO" id="GO:0015344">
    <property type="term" value="F:siderophore uptake transmembrane transporter activity"/>
    <property type="evidence" value="ECO:0007669"/>
    <property type="project" value="TreeGrafter"/>
</dbReference>
<evidence type="ECO:0000256" key="4">
    <source>
        <dbReference type="ARBA" id="ARBA00022496"/>
    </source>
</evidence>
<evidence type="ECO:0000256" key="2">
    <source>
        <dbReference type="ARBA" id="ARBA00022448"/>
    </source>
</evidence>
<dbReference type="Pfam" id="PF00593">
    <property type="entry name" value="TonB_dep_Rec_b-barrel"/>
    <property type="match status" value="1"/>
</dbReference>
<evidence type="ECO:0000256" key="3">
    <source>
        <dbReference type="ARBA" id="ARBA00022452"/>
    </source>
</evidence>
<dbReference type="GO" id="GO:0009279">
    <property type="term" value="C:cell outer membrane"/>
    <property type="evidence" value="ECO:0007669"/>
    <property type="project" value="UniProtKB-SubCell"/>
</dbReference>
<dbReference type="GO" id="GO:0044718">
    <property type="term" value="P:siderophore transmembrane transport"/>
    <property type="evidence" value="ECO:0007669"/>
    <property type="project" value="TreeGrafter"/>
</dbReference>
<keyword evidence="3 12" id="KW-1134">Transmembrane beta strand</keyword>
<keyword evidence="2 12" id="KW-0813">Transport</keyword>
<dbReference type="RefSeq" id="WP_235035711.1">
    <property type="nucleotide sequence ID" value="NZ_CACSIK010000001.1"/>
</dbReference>
<dbReference type="PANTHER" id="PTHR30069">
    <property type="entry name" value="TONB-DEPENDENT OUTER MEMBRANE RECEPTOR"/>
    <property type="match status" value="1"/>
</dbReference>
<keyword evidence="8" id="KW-0406">Ion transport</keyword>
<dbReference type="Proteomes" id="UP000435877">
    <property type="component" value="Unassembled WGS sequence"/>
</dbReference>
<dbReference type="Pfam" id="PF07715">
    <property type="entry name" value="Plug"/>
    <property type="match status" value="1"/>
</dbReference>
<dbReference type="InterPro" id="IPR012910">
    <property type="entry name" value="Plug_dom"/>
</dbReference>
<evidence type="ECO:0000256" key="11">
    <source>
        <dbReference type="ARBA" id="ARBA00023237"/>
    </source>
</evidence>
<name>A0A5S9PYW3_9GAMM</name>
<keyword evidence="17" id="KW-0675">Receptor</keyword>
<organism evidence="17 19">
    <name type="scientific">Zhongshania aliphaticivorans</name>
    <dbReference type="NCBI Taxonomy" id="1470434"/>
    <lineage>
        <taxon>Bacteria</taxon>
        <taxon>Pseudomonadati</taxon>
        <taxon>Pseudomonadota</taxon>
        <taxon>Gammaproteobacteria</taxon>
        <taxon>Cellvibrionales</taxon>
        <taxon>Spongiibacteraceae</taxon>
        <taxon>Zhongshania</taxon>
    </lineage>
</organism>
<evidence type="ECO:0000313" key="17">
    <source>
        <dbReference type="EMBL" id="CAA0110199.1"/>
    </source>
</evidence>
<dbReference type="CDD" id="cd01347">
    <property type="entry name" value="ligand_gated_channel"/>
    <property type="match status" value="1"/>
</dbReference>
<keyword evidence="7" id="KW-0408">Iron</keyword>
<evidence type="ECO:0000256" key="9">
    <source>
        <dbReference type="ARBA" id="ARBA00023077"/>
    </source>
</evidence>
<evidence type="ECO:0000256" key="12">
    <source>
        <dbReference type="PROSITE-ProRule" id="PRU01360"/>
    </source>
</evidence>
<keyword evidence="6 14" id="KW-0732">Signal</keyword>
<keyword evidence="4" id="KW-0410">Iron transport</keyword>
<evidence type="ECO:0000256" key="5">
    <source>
        <dbReference type="ARBA" id="ARBA00022692"/>
    </source>
</evidence>
<comment type="subcellular location">
    <subcellularLocation>
        <location evidence="1 12">Cell outer membrane</location>
        <topology evidence="1 12">Multi-pass membrane protein</topology>
    </subcellularLocation>
</comment>
<evidence type="ECO:0000256" key="13">
    <source>
        <dbReference type="RuleBase" id="RU003357"/>
    </source>
</evidence>
<evidence type="ECO:0000256" key="8">
    <source>
        <dbReference type="ARBA" id="ARBA00023065"/>
    </source>
</evidence>
<keyword evidence="10 12" id="KW-0472">Membrane</keyword>
<keyword evidence="9 13" id="KW-0798">TonB box</keyword>
<gene>
    <name evidence="17" type="primary">cirA_6</name>
    <name evidence="16" type="synonym">cirA_7</name>
    <name evidence="16" type="ORF">IHBHHGIJ_02353</name>
    <name evidence="17" type="ORF">KFEGEMFD_02540</name>
</gene>
<dbReference type="PROSITE" id="PS52016">
    <property type="entry name" value="TONB_DEPENDENT_REC_3"/>
    <property type="match status" value="1"/>
</dbReference>
<keyword evidence="18" id="KW-1185">Reference proteome</keyword>
<keyword evidence="5 12" id="KW-0812">Transmembrane</keyword>
<dbReference type="PANTHER" id="PTHR30069:SF53">
    <property type="entry name" value="COLICIN I RECEPTOR-RELATED"/>
    <property type="match status" value="1"/>
</dbReference>
<keyword evidence="11 12" id="KW-0998">Cell outer membrane</keyword>
<evidence type="ECO:0000313" key="16">
    <source>
        <dbReference type="EMBL" id="CAA0092753.1"/>
    </source>
</evidence>
<evidence type="ECO:0000259" key="15">
    <source>
        <dbReference type="SMART" id="SM00965"/>
    </source>
</evidence>
<dbReference type="EMBL" id="CACSIK010000001">
    <property type="protein sequence ID" value="CAA0092753.1"/>
    <property type="molecule type" value="Genomic_DNA"/>
</dbReference>
<dbReference type="EMBL" id="CACSIM010000004">
    <property type="protein sequence ID" value="CAA0110199.1"/>
    <property type="molecule type" value="Genomic_DNA"/>
</dbReference>
<dbReference type="SUPFAM" id="SSF56935">
    <property type="entry name" value="Porins"/>
    <property type="match status" value="1"/>
</dbReference>
<feature type="signal peptide" evidence="14">
    <location>
        <begin position="1"/>
        <end position="25"/>
    </location>
</feature>
<evidence type="ECO:0000256" key="14">
    <source>
        <dbReference type="SAM" id="SignalP"/>
    </source>
</evidence>
<dbReference type="InterPro" id="IPR011662">
    <property type="entry name" value="Secretin/TonB_short_N"/>
</dbReference>
<dbReference type="Gene3D" id="2.40.170.20">
    <property type="entry name" value="TonB-dependent receptor, beta-barrel domain"/>
    <property type="match status" value="1"/>
</dbReference>
<feature type="domain" description="Secretin/TonB short N-terminal" evidence="15">
    <location>
        <begin position="59"/>
        <end position="110"/>
    </location>
</feature>
<dbReference type="InterPro" id="IPR039426">
    <property type="entry name" value="TonB-dep_rcpt-like"/>
</dbReference>
<proteinExistence type="inferred from homology"/>
<dbReference type="InterPro" id="IPR037066">
    <property type="entry name" value="Plug_dom_sf"/>
</dbReference>
<dbReference type="InterPro" id="IPR036942">
    <property type="entry name" value="Beta-barrel_TonB_sf"/>
</dbReference>
<dbReference type="Gene3D" id="2.170.130.10">
    <property type="entry name" value="TonB-dependent receptor, plug domain"/>
    <property type="match status" value="1"/>
</dbReference>